<proteinExistence type="predicted"/>
<accession>A0A653DWG8</accession>
<feature type="compositionally biased region" description="Polar residues" evidence="2">
    <location>
        <begin position="667"/>
        <end position="678"/>
    </location>
</feature>
<reference evidence="3 4" key="1">
    <citation type="submission" date="2019-01" db="EMBL/GenBank/DDBJ databases">
        <authorList>
            <person name="Sayadi A."/>
        </authorList>
    </citation>
    <scope>NUCLEOTIDE SEQUENCE [LARGE SCALE GENOMIC DNA]</scope>
</reference>
<sequence>MNMSARSKRLLQMALETDSDMCKCKQACNLCLRYMYHSPTAPELYFLKDQDGGLWYPTSNDNQTNPTLSICSSGNQHDVLRSSNLYSNSPVENVGEKEKMFDIYNFSDISPEVQMQSRLICQIKRDRNKENITPLSIDFDTYSVARPVEHTEKKRNDTIACSGNTDGELCLDIDSTKKSFDGNKKLGRHNQITNIDMKTYSSNVSTLTGSSSDYSDDNVTDKDFNPDSIIESGTGSDESVFDMMRGDEISFTAKTDLLIAHYGESYLKSQKRERKEYSCSNKMRELARLLITYRASVNDNSIAFKDLLHPEKFEGVVSATRKLSGFDPINKTYEAPSTALHMGTSLKVVSDELIHLILKRSPGFICESPEKSLEWRKNVKNFKMLVGTRWNTEISSVANKDLNEKRWERPLLVPLIDDVKMFREKTLEFAKECQKHFLENTDTDDTYKLFVNCTLALLVLFNRRRIGDVQYLKIKDYLSERKTNFKDFESTLSEGEKILTKHYKRVLNGGKGSRAVVILVPEVLQDFLNLIIKKRDKYISADNKYIFAIPNSKIQWSQADVAIRYLTKKMKLKNPAAISSNRLRKHIATTMQILSMSQQDCKQFSKFMGHTEKTHEEFYELPVDIYQTAKVVKLLILMEEGIPTQHKGKSLSEIEINLNEYVDEMQPESSESAIQQEQTENHEGDETKREAAIDAEDSLELELEEVEEELEEDEKESQHTRSRRTCRSFSGPPEQNAQLERQPGNGAKSRTCMLLPGRNGDRYILYY</sequence>
<evidence type="ECO:0000256" key="1">
    <source>
        <dbReference type="ARBA" id="ARBA00023172"/>
    </source>
</evidence>
<feature type="compositionally biased region" description="Basic and acidic residues" evidence="2">
    <location>
        <begin position="679"/>
        <end position="690"/>
    </location>
</feature>
<feature type="compositionally biased region" description="Acidic residues" evidence="2">
    <location>
        <begin position="704"/>
        <end position="715"/>
    </location>
</feature>
<dbReference type="SUPFAM" id="SSF56349">
    <property type="entry name" value="DNA breaking-rejoining enzymes"/>
    <property type="match status" value="1"/>
</dbReference>
<dbReference type="GO" id="GO:0003677">
    <property type="term" value="F:DNA binding"/>
    <property type="evidence" value="ECO:0007669"/>
    <property type="project" value="InterPro"/>
</dbReference>
<dbReference type="AlphaFoldDB" id="A0A653DWG8"/>
<evidence type="ECO:0000313" key="3">
    <source>
        <dbReference type="EMBL" id="VEN64588.1"/>
    </source>
</evidence>
<dbReference type="Proteomes" id="UP000410492">
    <property type="component" value="Unassembled WGS sequence"/>
</dbReference>
<feature type="region of interest" description="Disordered" evidence="2">
    <location>
        <begin position="704"/>
        <end position="753"/>
    </location>
</feature>
<keyword evidence="1" id="KW-0233">DNA recombination</keyword>
<feature type="region of interest" description="Disordered" evidence="2">
    <location>
        <begin position="665"/>
        <end position="690"/>
    </location>
</feature>
<dbReference type="InterPro" id="IPR013762">
    <property type="entry name" value="Integrase-like_cat_sf"/>
</dbReference>
<organism evidence="3 4">
    <name type="scientific">Callosobruchus maculatus</name>
    <name type="common">Southern cowpea weevil</name>
    <name type="synonym">Pulse bruchid</name>
    <dbReference type="NCBI Taxonomy" id="64391"/>
    <lineage>
        <taxon>Eukaryota</taxon>
        <taxon>Metazoa</taxon>
        <taxon>Ecdysozoa</taxon>
        <taxon>Arthropoda</taxon>
        <taxon>Hexapoda</taxon>
        <taxon>Insecta</taxon>
        <taxon>Pterygota</taxon>
        <taxon>Neoptera</taxon>
        <taxon>Endopterygota</taxon>
        <taxon>Coleoptera</taxon>
        <taxon>Polyphaga</taxon>
        <taxon>Cucujiformia</taxon>
        <taxon>Chrysomeloidea</taxon>
        <taxon>Chrysomelidae</taxon>
        <taxon>Bruchinae</taxon>
        <taxon>Bruchini</taxon>
        <taxon>Callosobruchus</taxon>
    </lineage>
</organism>
<keyword evidence="4" id="KW-1185">Reference proteome</keyword>
<dbReference type="OrthoDB" id="6753065at2759"/>
<gene>
    <name evidence="3" type="ORF">CALMAC_LOCUS21076</name>
</gene>
<dbReference type="GO" id="GO:0006310">
    <property type="term" value="P:DNA recombination"/>
    <property type="evidence" value="ECO:0007669"/>
    <property type="project" value="UniProtKB-KW"/>
</dbReference>
<dbReference type="PANTHER" id="PTHR33480:SF1">
    <property type="entry name" value="TYR RECOMBINASE DOMAIN-CONTAINING PROTEIN"/>
    <property type="match status" value="1"/>
</dbReference>
<dbReference type="Gene3D" id="1.10.443.10">
    <property type="entry name" value="Intergrase catalytic core"/>
    <property type="match status" value="1"/>
</dbReference>
<feature type="non-terminal residue" evidence="3">
    <location>
        <position position="767"/>
    </location>
</feature>
<evidence type="ECO:0000256" key="2">
    <source>
        <dbReference type="SAM" id="MobiDB-lite"/>
    </source>
</evidence>
<feature type="region of interest" description="Disordered" evidence="2">
    <location>
        <begin position="208"/>
        <end position="229"/>
    </location>
</feature>
<dbReference type="InterPro" id="IPR011010">
    <property type="entry name" value="DNA_brk_join_enz"/>
</dbReference>
<protein>
    <submittedName>
        <fullName evidence="3">Uncharacterized protein</fullName>
    </submittedName>
</protein>
<dbReference type="PANTHER" id="PTHR33480">
    <property type="entry name" value="SET DOMAIN-CONTAINING PROTEIN-RELATED"/>
    <property type="match status" value="1"/>
</dbReference>
<evidence type="ECO:0000313" key="4">
    <source>
        <dbReference type="Proteomes" id="UP000410492"/>
    </source>
</evidence>
<dbReference type="GO" id="GO:0015074">
    <property type="term" value="P:DNA integration"/>
    <property type="evidence" value="ECO:0007669"/>
    <property type="project" value="InterPro"/>
</dbReference>
<name>A0A653DWG8_CALMS</name>
<dbReference type="EMBL" id="CAACVG010015572">
    <property type="protein sequence ID" value="VEN64588.1"/>
    <property type="molecule type" value="Genomic_DNA"/>
</dbReference>